<dbReference type="Pfam" id="PF00701">
    <property type="entry name" value="DHDPS"/>
    <property type="match status" value="1"/>
</dbReference>
<evidence type="ECO:0000313" key="8">
    <source>
        <dbReference type="Proteomes" id="UP000002430"/>
    </source>
</evidence>
<dbReference type="SUPFAM" id="SSF51569">
    <property type="entry name" value="Aldolase"/>
    <property type="match status" value="1"/>
</dbReference>
<dbReference type="EMBL" id="AM180252">
    <property type="protein sequence ID" value="CAJ54164.1"/>
    <property type="molecule type" value="Genomic_DNA"/>
</dbReference>
<dbReference type="SMART" id="SM01130">
    <property type="entry name" value="DHDPS"/>
    <property type="match status" value="1"/>
</dbReference>
<dbReference type="InterPro" id="IPR002220">
    <property type="entry name" value="DapA-like"/>
</dbReference>
<organism evidence="7 8">
    <name type="scientific">Lawsonia intracellularis (strain PHE/MN1-00)</name>
    <dbReference type="NCBI Taxonomy" id="363253"/>
    <lineage>
        <taxon>Bacteria</taxon>
        <taxon>Pseudomonadati</taxon>
        <taxon>Thermodesulfobacteriota</taxon>
        <taxon>Desulfovibrionia</taxon>
        <taxon>Desulfovibrionales</taxon>
        <taxon>Desulfovibrionaceae</taxon>
        <taxon>Lawsonia</taxon>
    </lineage>
</organism>
<dbReference type="CDD" id="cd00408">
    <property type="entry name" value="DHDPS-like"/>
    <property type="match status" value="1"/>
</dbReference>
<evidence type="ECO:0000256" key="3">
    <source>
        <dbReference type="ARBA" id="ARBA00023270"/>
    </source>
</evidence>
<feature type="active site" description="Schiff-base intermediate with substrate" evidence="5">
    <location>
        <position position="197"/>
    </location>
</feature>
<dbReference type="eggNOG" id="COG0329">
    <property type="taxonomic scope" value="Bacteria"/>
</dbReference>
<feature type="active site" description="Proton donor/acceptor" evidence="5">
    <location>
        <position position="169"/>
    </location>
</feature>
<accession>Q1MS61</accession>
<dbReference type="KEGG" id="lip:LI0108"/>
<protein>
    <submittedName>
        <fullName evidence="7">Dihydrodipicolinate synthase/N-acetylneuraminate lyase</fullName>
    </submittedName>
</protein>
<dbReference type="Gene3D" id="3.20.20.70">
    <property type="entry name" value="Aldolase class I"/>
    <property type="match status" value="1"/>
</dbReference>
<keyword evidence="6" id="KW-0472">Membrane</keyword>
<dbReference type="STRING" id="363253.LI0108"/>
<dbReference type="PRINTS" id="PR00146">
    <property type="entry name" value="DHPICSNTHASE"/>
</dbReference>
<evidence type="ECO:0000256" key="4">
    <source>
        <dbReference type="PIRNR" id="PIRNR001365"/>
    </source>
</evidence>
<evidence type="ECO:0000256" key="6">
    <source>
        <dbReference type="SAM" id="Phobius"/>
    </source>
</evidence>
<comment type="similarity">
    <text evidence="1 4">Belongs to the DapA family.</text>
</comment>
<dbReference type="HOGENOM" id="CLU_049343_0_1_7"/>
<dbReference type="InterPro" id="IPR020625">
    <property type="entry name" value="Schiff_base-form_aldolases_AS"/>
</dbReference>
<dbReference type="PIRSF" id="PIRSF001365">
    <property type="entry name" value="DHDPS"/>
    <property type="match status" value="1"/>
</dbReference>
<dbReference type="Proteomes" id="UP000002430">
    <property type="component" value="Chromosome"/>
</dbReference>
<dbReference type="GO" id="GO:0044281">
    <property type="term" value="P:small molecule metabolic process"/>
    <property type="evidence" value="ECO:0007669"/>
    <property type="project" value="UniProtKB-ARBA"/>
</dbReference>
<dbReference type="PANTHER" id="PTHR12128">
    <property type="entry name" value="DIHYDRODIPICOLINATE SYNTHASE"/>
    <property type="match status" value="1"/>
</dbReference>
<dbReference type="PROSITE" id="PS00666">
    <property type="entry name" value="DHDPS_2"/>
    <property type="match status" value="1"/>
</dbReference>
<evidence type="ECO:0000313" key="7">
    <source>
        <dbReference type="EMBL" id="CAJ54164.1"/>
    </source>
</evidence>
<dbReference type="AlphaFoldDB" id="Q1MS61"/>
<dbReference type="PANTHER" id="PTHR12128:SF66">
    <property type="entry name" value="4-HYDROXY-2-OXOGLUTARATE ALDOLASE, MITOCHONDRIAL"/>
    <property type="match status" value="1"/>
</dbReference>
<feature type="transmembrane region" description="Helical" evidence="6">
    <location>
        <begin position="6"/>
        <end position="25"/>
    </location>
</feature>
<reference evidence="7 8" key="1">
    <citation type="submission" date="2005-11" db="EMBL/GenBank/DDBJ databases">
        <title>The complete genome sequence of Lawsonia intracellularis: the causative agent of proliferative enteropathy.</title>
        <authorList>
            <person name="Kaur K."/>
            <person name="Zhang Q."/>
            <person name="Beckler D."/>
            <person name="Munir S."/>
            <person name="Li L."/>
            <person name="Kinsley K."/>
            <person name="Herron L."/>
            <person name="Peterson A."/>
            <person name="May B."/>
            <person name="Singh S."/>
            <person name="Gebhart C."/>
            <person name="Kapur V."/>
        </authorList>
    </citation>
    <scope>NUCLEOTIDE SEQUENCE [LARGE SCALE GENOMIC DNA]</scope>
    <source>
        <strain evidence="7 8">PHE/MN1-00</strain>
    </source>
</reference>
<keyword evidence="3" id="KW-0704">Schiff base</keyword>
<keyword evidence="6" id="KW-0812">Transmembrane</keyword>
<sequence length="328" mass="35967">MKYNYFYYDIIIIIYSYIILLNNTIKEDIMEECTLYGVFAPVPTPFYASGEIAWDKFIENIKQFGKTTLDGILVLGSNGEAVSLSELEKIKLISLAREHFPLEKIVLAGVGCESEYSTLTLCKEASLAEVDGVVVINPTYYRNTVSNPEVMLDYFLRVADQSTSPVLLYNIPRNTALNIPAWVSISASRHDNIIGIKDSSGDIIQLSTIIHDSAPGFSVIAGSASFLLPTLYMGGCGGTMAYANIAPDYCKAIIKAFHEGEHNKAKKLQMDILELNAAITSGFGITGLKYALDCLGYYGGPCRSPLPSTLSDKDKSTMQQLMKKVGLL</sequence>
<dbReference type="GO" id="GO:0008840">
    <property type="term" value="F:4-hydroxy-tetrahydrodipicolinate synthase activity"/>
    <property type="evidence" value="ECO:0007669"/>
    <property type="project" value="TreeGrafter"/>
</dbReference>
<dbReference type="InterPro" id="IPR013785">
    <property type="entry name" value="Aldolase_TIM"/>
</dbReference>
<name>Q1MS61_LAWIP</name>
<evidence type="ECO:0000256" key="5">
    <source>
        <dbReference type="PIRSR" id="PIRSR001365-1"/>
    </source>
</evidence>
<keyword evidence="2 4" id="KW-0456">Lyase</keyword>
<keyword evidence="6" id="KW-1133">Transmembrane helix</keyword>
<evidence type="ECO:0000256" key="1">
    <source>
        <dbReference type="ARBA" id="ARBA00007592"/>
    </source>
</evidence>
<proteinExistence type="inferred from homology"/>
<keyword evidence="8" id="KW-1185">Reference proteome</keyword>
<evidence type="ECO:0000256" key="2">
    <source>
        <dbReference type="ARBA" id="ARBA00023239"/>
    </source>
</evidence>
<gene>
    <name evidence="7" type="primary">dapA</name>
    <name evidence="7" type="ordered locus">LI0108</name>
</gene>